<dbReference type="InterPro" id="IPR043964">
    <property type="entry name" value="P-loop_TraG"/>
</dbReference>
<keyword evidence="3" id="KW-1185">Reference proteome</keyword>
<name>A0ABS4NB20_9THEO</name>
<evidence type="ECO:0000259" key="1">
    <source>
        <dbReference type="SMART" id="SM00382"/>
    </source>
</evidence>
<protein>
    <submittedName>
        <fullName evidence="2">Type IV secretory pathway VirB4 component</fullName>
    </submittedName>
</protein>
<feature type="domain" description="AAA+ ATPase" evidence="1">
    <location>
        <begin position="248"/>
        <end position="557"/>
    </location>
</feature>
<dbReference type="CDD" id="cd01127">
    <property type="entry name" value="TrwB_TraG_TraD_VirD4"/>
    <property type="match status" value="1"/>
</dbReference>
<evidence type="ECO:0000313" key="3">
    <source>
        <dbReference type="Proteomes" id="UP001166402"/>
    </source>
</evidence>
<dbReference type="PANTHER" id="PTHR30121">
    <property type="entry name" value="UNCHARACTERIZED PROTEIN YJGR-RELATED"/>
    <property type="match status" value="1"/>
</dbReference>
<dbReference type="Gene3D" id="3.40.50.300">
    <property type="entry name" value="P-loop containing nucleotide triphosphate hydrolases"/>
    <property type="match status" value="1"/>
</dbReference>
<dbReference type="Pfam" id="PF19044">
    <property type="entry name" value="P-loop_TraG"/>
    <property type="match status" value="1"/>
</dbReference>
<organism evidence="2 3">
    <name type="scientific">Thermoanaerobacterium butyriciformans</name>
    <dbReference type="NCBI Taxonomy" id="1702242"/>
    <lineage>
        <taxon>Bacteria</taxon>
        <taxon>Bacillati</taxon>
        <taxon>Bacillota</taxon>
        <taxon>Clostridia</taxon>
        <taxon>Thermoanaerobacterales</taxon>
        <taxon>Thermoanaerobacteraceae</taxon>
        <taxon>Thermoanaerobacterium</taxon>
    </lineage>
</organism>
<sequence length="609" mass="69290">MWKKKQEKIESDEIELSDNVADLHDLFIPDGLLETKDYLYLGPENYVRTFVVSVYPREIYLGWLDDLFSIEGISLTTYIEPVPDDKVAKNLKKKLDSVLTEIYSREKNGDITNMPELTTMRDDLLSELTAVQTNRDKMFYITIFLRLRAKNEEDLENKTYLLESLLARKATYLRSLTFRQIEGFKSVLPTGNIYVTDFKRNVTTGGVAAMFPISNPDMTHHDGIPLGKNLFTRSPVFMNNFAVPDRLNNQHIAIFGIPGSGKSVALKHMLAQYVIQGKKVVVVDPEGEYKKLISDMLEGEYITIKSGTPTGINLFDLELDLDEYGRETVDLMTKVAEIRGILGAISRNFNGRPLNALEIVAIEQAVLELYNERDIRDGEPESLYQEGGIQDGDKFILGKIKKKMPTLSEFQAKLSKKKNAQELSEILIPFLKGGSMGLFDCETSIDLKSHIIGFNFFDIKDEFTKFYATYVLLSWVWQNFVQRQRHIDKIVANDETWMFVKYPEAALFLNDLARRGRKHHASLIVASQFIDEFLSNEEGRAVIKSCATVMLMRQHPSAVDQVTEFFSLSEGTKNLLETFNPGECILSLNGNVTAVAVEPTSYEWPYITT</sequence>
<accession>A0ABS4NB20</accession>
<dbReference type="InterPro" id="IPR051162">
    <property type="entry name" value="T4SS_component"/>
</dbReference>
<dbReference type="SMART" id="SM00382">
    <property type="entry name" value="AAA"/>
    <property type="match status" value="1"/>
</dbReference>
<reference evidence="2" key="1">
    <citation type="submission" date="2021-03" db="EMBL/GenBank/DDBJ databases">
        <title>Genomic Encyclopedia of Type Strains, Phase IV (KMG-IV): sequencing the most valuable type-strain genomes for metagenomic binning, comparative biology and taxonomic classification.</title>
        <authorList>
            <person name="Goeker M."/>
        </authorList>
    </citation>
    <scope>NUCLEOTIDE SEQUENCE</scope>
    <source>
        <strain evidence="2">DSM 101588</strain>
    </source>
</reference>
<dbReference type="Proteomes" id="UP001166402">
    <property type="component" value="Unassembled WGS sequence"/>
</dbReference>
<dbReference type="EMBL" id="JAGGLT010000002">
    <property type="protein sequence ID" value="MBP2070857.1"/>
    <property type="molecule type" value="Genomic_DNA"/>
</dbReference>
<comment type="caution">
    <text evidence="2">The sequence shown here is derived from an EMBL/GenBank/DDBJ whole genome shotgun (WGS) entry which is preliminary data.</text>
</comment>
<dbReference type="InterPro" id="IPR027417">
    <property type="entry name" value="P-loop_NTPase"/>
</dbReference>
<dbReference type="PANTHER" id="PTHR30121:SF6">
    <property type="entry name" value="SLR6007 PROTEIN"/>
    <property type="match status" value="1"/>
</dbReference>
<proteinExistence type="predicted"/>
<dbReference type="SUPFAM" id="SSF52540">
    <property type="entry name" value="P-loop containing nucleoside triphosphate hydrolases"/>
    <property type="match status" value="1"/>
</dbReference>
<dbReference type="InterPro" id="IPR003593">
    <property type="entry name" value="AAA+_ATPase"/>
</dbReference>
<dbReference type="RefSeq" id="WP_209452824.1">
    <property type="nucleotide sequence ID" value="NZ_JAGGLT010000002.1"/>
</dbReference>
<evidence type="ECO:0000313" key="2">
    <source>
        <dbReference type="EMBL" id="MBP2070857.1"/>
    </source>
</evidence>
<gene>
    <name evidence="2" type="ORF">J2Z80_000355</name>
</gene>
<dbReference type="Gene3D" id="1.10.8.730">
    <property type="match status" value="1"/>
</dbReference>